<dbReference type="EMBL" id="JAPZVP010000001">
    <property type="protein sequence ID" value="MDA1358073.1"/>
    <property type="molecule type" value="Genomic_DNA"/>
</dbReference>
<name>A0A9X3P6Z5_9ACTN</name>
<reference evidence="2" key="1">
    <citation type="submission" date="2022-12" db="EMBL/GenBank/DDBJ databases">
        <title>Gycomyces niveus sp.nov.,a novel actinomycete isolated from soil in Shouguan.</title>
        <authorList>
            <person name="Yang X."/>
        </authorList>
    </citation>
    <scope>NUCLEOTIDE SEQUENCE</scope>
    <source>
        <strain evidence="2">NEAU-A15</strain>
    </source>
</reference>
<evidence type="ECO:0000313" key="3">
    <source>
        <dbReference type="Proteomes" id="UP001146067"/>
    </source>
</evidence>
<feature type="transmembrane region" description="Helical" evidence="1">
    <location>
        <begin position="115"/>
        <end position="139"/>
    </location>
</feature>
<feature type="transmembrane region" description="Helical" evidence="1">
    <location>
        <begin position="43"/>
        <end position="70"/>
    </location>
</feature>
<feature type="transmembrane region" description="Helical" evidence="1">
    <location>
        <begin position="145"/>
        <end position="166"/>
    </location>
</feature>
<keyword evidence="1" id="KW-0472">Membrane</keyword>
<organism evidence="2 3">
    <name type="scientific">Glycomyces luteolus</name>
    <dbReference type="NCBI Taxonomy" id="2670330"/>
    <lineage>
        <taxon>Bacteria</taxon>
        <taxon>Bacillati</taxon>
        <taxon>Actinomycetota</taxon>
        <taxon>Actinomycetes</taxon>
        <taxon>Glycomycetales</taxon>
        <taxon>Glycomycetaceae</taxon>
        <taxon>Glycomyces</taxon>
    </lineage>
</organism>
<accession>A0A9X3P6Z5</accession>
<dbReference type="Proteomes" id="UP001146067">
    <property type="component" value="Unassembled WGS sequence"/>
</dbReference>
<proteinExistence type="predicted"/>
<gene>
    <name evidence="2" type="ORF">O1R50_00445</name>
</gene>
<evidence type="ECO:0000256" key="1">
    <source>
        <dbReference type="SAM" id="Phobius"/>
    </source>
</evidence>
<protein>
    <submittedName>
        <fullName evidence="2">Uncharacterized protein</fullName>
    </submittedName>
</protein>
<dbReference type="AlphaFoldDB" id="A0A9X3P6Z5"/>
<evidence type="ECO:0000313" key="2">
    <source>
        <dbReference type="EMBL" id="MDA1358073.1"/>
    </source>
</evidence>
<comment type="caution">
    <text evidence="2">The sequence shown here is derived from an EMBL/GenBank/DDBJ whole genome shotgun (WGS) entry which is preliminary data.</text>
</comment>
<keyword evidence="1" id="KW-0812">Transmembrane</keyword>
<keyword evidence="1" id="KW-1133">Transmembrane helix</keyword>
<feature type="transmembrane region" description="Helical" evidence="1">
    <location>
        <begin position="82"/>
        <end position="103"/>
    </location>
</feature>
<sequence length="176" mass="19052">MPSQDPIDPDSQPETAASAPEMPILVRPIPRPKRPKVISTVRILTGVQVALVMVTGNCSFGIPLAGAIAWPAERFNWHEDPGGIAILWAWVIGFAAIFTYACFTNRWAGEADRRARTTIIIGTAVLVGLTALTIPIMVWEPALTTIILIAAAPSLILQAIVLRCAYGPQGRRWFNG</sequence>
<keyword evidence="3" id="KW-1185">Reference proteome</keyword>
<dbReference type="RefSeq" id="WP_270107850.1">
    <property type="nucleotide sequence ID" value="NZ_JAPZVP010000001.1"/>
</dbReference>